<name>A0A7Y9KR83_9ACTN</name>
<feature type="chain" id="PRO_5030881448" description="Collagen-like protein" evidence="2">
    <location>
        <begin position="27"/>
        <end position="213"/>
    </location>
</feature>
<organism evidence="3 4">
    <name type="scientific">Nocardioides cavernae</name>
    <dbReference type="NCBI Taxonomy" id="1921566"/>
    <lineage>
        <taxon>Bacteria</taxon>
        <taxon>Bacillati</taxon>
        <taxon>Actinomycetota</taxon>
        <taxon>Actinomycetes</taxon>
        <taxon>Propionibacteriales</taxon>
        <taxon>Nocardioidaceae</taxon>
        <taxon>Nocardioides</taxon>
    </lineage>
</organism>
<feature type="compositionally biased region" description="Low complexity" evidence="1">
    <location>
        <begin position="64"/>
        <end position="75"/>
    </location>
</feature>
<accession>A0A7Y9KR83</accession>
<keyword evidence="4" id="KW-1185">Reference proteome</keyword>
<proteinExistence type="predicted"/>
<feature type="signal peptide" evidence="2">
    <location>
        <begin position="1"/>
        <end position="26"/>
    </location>
</feature>
<evidence type="ECO:0000313" key="3">
    <source>
        <dbReference type="EMBL" id="NYE35037.1"/>
    </source>
</evidence>
<comment type="caution">
    <text evidence="3">The sequence shown here is derived from an EMBL/GenBank/DDBJ whole genome shotgun (WGS) entry which is preliminary data.</text>
</comment>
<dbReference type="RefSeq" id="WP_179617743.1">
    <property type="nucleotide sequence ID" value="NZ_JACCBW010000001.1"/>
</dbReference>
<evidence type="ECO:0000313" key="4">
    <source>
        <dbReference type="Proteomes" id="UP000549911"/>
    </source>
</evidence>
<keyword evidence="2" id="KW-0732">Signal</keyword>
<reference evidence="3 4" key="2">
    <citation type="submission" date="2020-08" db="EMBL/GenBank/DDBJ databases">
        <title>The Agave Microbiome: Exploring the role of microbial communities in plant adaptations to desert environments.</title>
        <authorList>
            <person name="Partida-Martinez L.P."/>
        </authorList>
    </citation>
    <scope>NUCLEOTIDE SEQUENCE [LARGE SCALE GENOMIC DNA]</scope>
    <source>
        <strain evidence="3 4">AT2.17</strain>
    </source>
</reference>
<reference evidence="3 4" key="1">
    <citation type="submission" date="2020-07" db="EMBL/GenBank/DDBJ databases">
        <authorList>
            <person name="Partida-Martinez L."/>
            <person name="Huntemann M."/>
            <person name="Clum A."/>
            <person name="Wang J."/>
            <person name="Palaniappan K."/>
            <person name="Ritter S."/>
            <person name="Chen I.-M."/>
            <person name="Stamatis D."/>
            <person name="Reddy T."/>
            <person name="O'Malley R."/>
            <person name="Daum C."/>
            <person name="Shapiro N."/>
            <person name="Ivanova N."/>
            <person name="Kyrpides N."/>
            <person name="Woyke T."/>
        </authorList>
    </citation>
    <scope>NUCLEOTIDE SEQUENCE [LARGE SCALE GENOMIC DNA]</scope>
    <source>
        <strain evidence="3 4">AT2.17</strain>
    </source>
</reference>
<gene>
    <name evidence="3" type="ORF">F4692_000141</name>
</gene>
<dbReference type="EMBL" id="JACCBW010000001">
    <property type="protein sequence ID" value="NYE35037.1"/>
    <property type="molecule type" value="Genomic_DNA"/>
</dbReference>
<protein>
    <recommendedName>
        <fullName evidence="5">Collagen-like protein</fullName>
    </recommendedName>
</protein>
<sequence length="213" mass="21365">MKKRHIAGAVAAAALFTTVGGVGATAADLIGGKDIAGDAIASRHIADGTIRMKDISDGAQGKLQGTAGPQGPAGAKGEKGDKGAQGPQGEQGESGVLGAYYAVAFYNAGDTNAGAIATVACKATTDVAISGGVQVLGIEPGANTRNTPVSSSFPGRMDWTTSAPRPDRLDGWIVQFGGNAGEVQDRSPLKTKIWALCVPGASIPVEQTYAQVS</sequence>
<evidence type="ECO:0000256" key="1">
    <source>
        <dbReference type="SAM" id="MobiDB-lite"/>
    </source>
</evidence>
<evidence type="ECO:0000256" key="2">
    <source>
        <dbReference type="SAM" id="SignalP"/>
    </source>
</evidence>
<dbReference type="Proteomes" id="UP000549911">
    <property type="component" value="Unassembled WGS sequence"/>
</dbReference>
<feature type="region of interest" description="Disordered" evidence="1">
    <location>
        <begin position="59"/>
        <end position="91"/>
    </location>
</feature>
<evidence type="ECO:0008006" key="5">
    <source>
        <dbReference type="Google" id="ProtNLM"/>
    </source>
</evidence>
<dbReference type="AlphaFoldDB" id="A0A7Y9KR83"/>